<reference evidence="2" key="1">
    <citation type="submission" date="2022-11" db="UniProtKB">
        <authorList>
            <consortium name="WormBaseParasite"/>
        </authorList>
    </citation>
    <scope>IDENTIFICATION</scope>
</reference>
<proteinExistence type="predicted"/>
<dbReference type="Proteomes" id="UP000887576">
    <property type="component" value="Unplaced"/>
</dbReference>
<organism evidence="1 2">
    <name type="scientific">Panagrolaimus sp. JU765</name>
    <dbReference type="NCBI Taxonomy" id="591449"/>
    <lineage>
        <taxon>Eukaryota</taxon>
        <taxon>Metazoa</taxon>
        <taxon>Ecdysozoa</taxon>
        <taxon>Nematoda</taxon>
        <taxon>Chromadorea</taxon>
        <taxon>Rhabditida</taxon>
        <taxon>Tylenchina</taxon>
        <taxon>Panagrolaimomorpha</taxon>
        <taxon>Panagrolaimoidea</taxon>
        <taxon>Panagrolaimidae</taxon>
        <taxon>Panagrolaimus</taxon>
    </lineage>
</organism>
<accession>A0AC34QVP5</accession>
<dbReference type="WBParaSite" id="JU765_v2.g19837.t1">
    <property type="protein sequence ID" value="JU765_v2.g19837.t1"/>
    <property type="gene ID" value="JU765_v2.g19837"/>
</dbReference>
<evidence type="ECO:0000313" key="1">
    <source>
        <dbReference type="Proteomes" id="UP000887576"/>
    </source>
</evidence>
<name>A0AC34QVP5_9BILA</name>
<protein>
    <submittedName>
        <fullName evidence="2">WD repeat-containing protein 37</fullName>
    </submittedName>
</protein>
<sequence>MSQSRPRSQTDSVLNTTMLLDSIEPENVPHKAKLYELFAMIEREFEALYMENIALRRKVGAPESVSISESFSFSPLTSIADEMRELSKTSKKQNVMRQKWKSAFRNPSGKIVTTLKSASGNTEISKARYTKNFVGHVDAVWDVASITSGNLKIVASASTDQTAKIWNADNGYCLLNYTGHSGSVNSISLMADKTSDELLVLTASGDRTVHLWRTPCLMNGSQVAASSEDDLDAGSEKGDEIDEPLSTIPINVRIPTLRLTGHTNSVVSAVWLSGGEQILTASWDRNANIYDTENGKILNVLTGHDQELTHCNAHVSGKLVATASKDYTFRLWDFRDTIQSVAVFQGHNDAVTSAVFSSSYHIVSGSDDRTVKVWDLRNMRCPISGVRLDSAINRLAVYHQQNLVAIPHDNRNVSVFDLRGMKAITRLPRATGRCHHRMVSSATWLPDHETNNLITCSVDKQIIGWKISISKTEKS</sequence>
<evidence type="ECO:0000313" key="2">
    <source>
        <dbReference type="WBParaSite" id="JU765_v2.g19837.t1"/>
    </source>
</evidence>